<keyword evidence="4" id="KW-1185">Reference proteome</keyword>
<dbReference type="EMBL" id="JACAZI010000004">
    <property type="protein sequence ID" value="KAF7362584.1"/>
    <property type="molecule type" value="Genomic_DNA"/>
</dbReference>
<feature type="signal peptide" evidence="2">
    <location>
        <begin position="1"/>
        <end position="17"/>
    </location>
</feature>
<evidence type="ECO:0000256" key="2">
    <source>
        <dbReference type="SAM" id="SignalP"/>
    </source>
</evidence>
<sequence length="242" mass="25163">MQILLVLITFSLSAAHGRFVDRDETTSIETLTEPLFPSPTFTNQAVVSAYNVYVEKCGTDLNVIVNSALPVYIQEGGPPDTKITDTAFVQFLEQLVGEYDPAVEACHRAAQDYEGTTATAAPSPTDIPSPTTMKPPQTSQPEATSTDDNDFSFSECIPPFSGFPSGISVPTGLGGIPSLPGFPNFPTLAVRDSQPSFCQSSDGQPAGTGTAPAPTNSHGGASVAQPGLLVALAVAVMIQVAA</sequence>
<feature type="compositionally biased region" description="Polar residues" evidence="1">
    <location>
        <begin position="114"/>
        <end position="144"/>
    </location>
</feature>
<evidence type="ECO:0000313" key="4">
    <source>
        <dbReference type="Proteomes" id="UP000620124"/>
    </source>
</evidence>
<comment type="caution">
    <text evidence="3">The sequence shown here is derived from an EMBL/GenBank/DDBJ whole genome shotgun (WGS) entry which is preliminary data.</text>
</comment>
<evidence type="ECO:0000256" key="1">
    <source>
        <dbReference type="SAM" id="MobiDB-lite"/>
    </source>
</evidence>
<accession>A0A8H6YQA5</accession>
<gene>
    <name evidence="3" type="ORF">MVEN_00607100</name>
</gene>
<protein>
    <submittedName>
        <fullName evidence="3">Uncharacterized protein</fullName>
    </submittedName>
</protein>
<name>A0A8H6YQA5_9AGAR</name>
<reference evidence="3" key="1">
    <citation type="submission" date="2020-05" db="EMBL/GenBank/DDBJ databases">
        <title>Mycena genomes resolve the evolution of fungal bioluminescence.</title>
        <authorList>
            <person name="Tsai I.J."/>
        </authorList>
    </citation>
    <scope>NUCLEOTIDE SEQUENCE</scope>
    <source>
        <strain evidence="3">CCC161011</strain>
    </source>
</reference>
<keyword evidence="2" id="KW-0732">Signal</keyword>
<evidence type="ECO:0000313" key="3">
    <source>
        <dbReference type="EMBL" id="KAF7362584.1"/>
    </source>
</evidence>
<proteinExistence type="predicted"/>
<dbReference type="AlphaFoldDB" id="A0A8H6YQA5"/>
<feature type="compositionally biased region" description="Polar residues" evidence="1">
    <location>
        <begin position="193"/>
        <end position="203"/>
    </location>
</feature>
<feature type="region of interest" description="Disordered" evidence="1">
    <location>
        <begin position="114"/>
        <end position="151"/>
    </location>
</feature>
<dbReference type="Proteomes" id="UP000620124">
    <property type="component" value="Unassembled WGS sequence"/>
</dbReference>
<organism evidence="3 4">
    <name type="scientific">Mycena venus</name>
    <dbReference type="NCBI Taxonomy" id="2733690"/>
    <lineage>
        <taxon>Eukaryota</taxon>
        <taxon>Fungi</taxon>
        <taxon>Dikarya</taxon>
        <taxon>Basidiomycota</taxon>
        <taxon>Agaricomycotina</taxon>
        <taxon>Agaricomycetes</taxon>
        <taxon>Agaricomycetidae</taxon>
        <taxon>Agaricales</taxon>
        <taxon>Marasmiineae</taxon>
        <taxon>Mycenaceae</taxon>
        <taxon>Mycena</taxon>
    </lineage>
</organism>
<feature type="chain" id="PRO_5034385419" evidence="2">
    <location>
        <begin position="18"/>
        <end position="242"/>
    </location>
</feature>
<feature type="region of interest" description="Disordered" evidence="1">
    <location>
        <begin position="190"/>
        <end position="221"/>
    </location>
</feature>
<dbReference type="OrthoDB" id="3055949at2759"/>